<dbReference type="GO" id="GO:0004672">
    <property type="term" value="F:protein kinase activity"/>
    <property type="evidence" value="ECO:0007669"/>
    <property type="project" value="InterPro"/>
</dbReference>
<name>A0A7S4EN88_9STRA</name>
<feature type="domain" description="Protein kinase" evidence="1">
    <location>
        <begin position="1"/>
        <end position="259"/>
    </location>
</feature>
<dbReference type="EMBL" id="HBIX01025705">
    <property type="protein sequence ID" value="CAE0724875.1"/>
    <property type="molecule type" value="Transcribed_RNA"/>
</dbReference>
<sequence length="272" mass="31538">MHSGNDFAAGDFEFVRMDAMVAERLTSSPRIYDIYGFCGLSILSEFFPYGDLEDVAVTGEGYLLLKEERDRHQRNDLKSYNDIPSERKLFLSLQMAMALADLHGNQFGTIVHQDVQLSQYLLSADNTTLKLNDFNRAEFMLWNEKEGKYCKYSEGTGHGNWRSPEEYFDSDLNEQVDVFSLGNNMYSLLTGLWIFYDEDDEDNVRERIKQGEKPFIDPRYMNQSLAEAKLAEIIDRCFSFRPEDRPSIFDVVRFLSDALKEVMDSMESDEVE</sequence>
<gene>
    <name evidence="2" type="ORF">PAUS00366_LOCUS17632</name>
</gene>
<dbReference type="PROSITE" id="PS50011">
    <property type="entry name" value="PROTEIN_KINASE_DOM"/>
    <property type="match status" value="1"/>
</dbReference>
<dbReference type="GO" id="GO:0005524">
    <property type="term" value="F:ATP binding"/>
    <property type="evidence" value="ECO:0007669"/>
    <property type="project" value="InterPro"/>
</dbReference>
<dbReference type="AlphaFoldDB" id="A0A7S4EN88"/>
<protein>
    <recommendedName>
        <fullName evidence="1">Protein kinase domain-containing protein</fullName>
    </recommendedName>
</protein>
<dbReference type="GO" id="GO:0005737">
    <property type="term" value="C:cytoplasm"/>
    <property type="evidence" value="ECO:0007669"/>
    <property type="project" value="TreeGrafter"/>
</dbReference>
<dbReference type="SMART" id="SM00220">
    <property type="entry name" value="S_TKc"/>
    <property type="match status" value="1"/>
</dbReference>
<dbReference type="GO" id="GO:0007165">
    <property type="term" value="P:signal transduction"/>
    <property type="evidence" value="ECO:0007669"/>
    <property type="project" value="TreeGrafter"/>
</dbReference>
<dbReference type="SUPFAM" id="SSF56112">
    <property type="entry name" value="Protein kinase-like (PK-like)"/>
    <property type="match status" value="1"/>
</dbReference>
<dbReference type="InterPro" id="IPR050167">
    <property type="entry name" value="Ser_Thr_protein_kinase"/>
</dbReference>
<reference evidence="2" key="1">
    <citation type="submission" date="2021-01" db="EMBL/GenBank/DDBJ databases">
        <authorList>
            <person name="Corre E."/>
            <person name="Pelletier E."/>
            <person name="Niang G."/>
            <person name="Scheremetjew M."/>
            <person name="Finn R."/>
            <person name="Kale V."/>
            <person name="Holt S."/>
            <person name="Cochrane G."/>
            <person name="Meng A."/>
            <person name="Brown T."/>
            <person name="Cohen L."/>
        </authorList>
    </citation>
    <scope>NUCLEOTIDE SEQUENCE</scope>
    <source>
        <strain evidence="2">10249 10 AB</strain>
    </source>
</reference>
<dbReference type="InterPro" id="IPR000719">
    <property type="entry name" value="Prot_kinase_dom"/>
</dbReference>
<accession>A0A7S4EN88</accession>
<evidence type="ECO:0000259" key="1">
    <source>
        <dbReference type="PROSITE" id="PS50011"/>
    </source>
</evidence>
<dbReference type="Gene3D" id="1.10.510.10">
    <property type="entry name" value="Transferase(Phosphotransferase) domain 1"/>
    <property type="match status" value="1"/>
</dbReference>
<dbReference type="InterPro" id="IPR011009">
    <property type="entry name" value="Kinase-like_dom_sf"/>
</dbReference>
<organism evidence="2">
    <name type="scientific">Pseudo-nitzschia australis</name>
    <dbReference type="NCBI Taxonomy" id="44445"/>
    <lineage>
        <taxon>Eukaryota</taxon>
        <taxon>Sar</taxon>
        <taxon>Stramenopiles</taxon>
        <taxon>Ochrophyta</taxon>
        <taxon>Bacillariophyta</taxon>
        <taxon>Bacillariophyceae</taxon>
        <taxon>Bacillariophycidae</taxon>
        <taxon>Bacillariales</taxon>
        <taxon>Bacillariaceae</taxon>
        <taxon>Pseudo-nitzschia</taxon>
    </lineage>
</organism>
<proteinExistence type="predicted"/>
<dbReference type="PANTHER" id="PTHR23257">
    <property type="entry name" value="SERINE-THREONINE PROTEIN KINASE"/>
    <property type="match status" value="1"/>
</dbReference>
<dbReference type="Pfam" id="PF00069">
    <property type="entry name" value="Pkinase"/>
    <property type="match status" value="1"/>
</dbReference>
<evidence type="ECO:0000313" key="2">
    <source>
        <dbReference type="EMBL" id="CAE0724875.1"/>
    </source>
</evidence>
<dbReference type="PANTHER" id="PTHR23257:SF958">
    <property type="entry name" value="SERINE_THREONINE-PROTEIN KINASE WNK4"/>
    <property type="match status" value="1"/>
</dbReference>